<protein>
    <submittedName>
        <fullName evidence="2">Uncharacterized protein</fullName>
    </submittedName>
</protein>
<evidence type="ECO:0000256" key="1">
    <source>
        <dbReference type="SAM" id="MobiDB-lite"/>
    </source>
</evidence>
<dbReference type="Proteomes" id="UP001417504">
    <property type="component" value="Unassembled WGS sequence"/>
</dbReference>
<feature type="compositionally biased region" description="Basic and acidic residues" evidence="1">
    <location>
        <begin position="38"/>
        <end position="51"/>
    </location>
</feature>
<comment type="caution">
    <text evidence="2">The sequence shown here is derived from an EMBL/GenBank/DDBJ whole genome shotgun (WGS) entry which is preliminary data.</text>
</comment>
<evidence type="ECO:0000313" key="2">
    <source>
        <dbReference type="EMBL" id="KAK9153872.1"/>
    </source>
</evidence>
<sequence>MKELMVTLGITSVLYCISTTSVKDSFEGLRISRRLEVVERPPESNEQHSSDCDAMEGGGEIEGGGEGRARGRWNECKDKHVGVVLCCSSPARGARQESKAA</sequence>
<name>A0AAP0KM34_9MAGN</name>
<reference evidence="2 3" key="1">
    <citation type="submission" date="2024-01" db="EMBL/GenBank/DDBJ databases">
        <title>Genome assemblies of Stephania.</title>
        <authorList>
            <person name="Yang L."/>
        </authorList>
    </citation>
    <scope>NUCLEOTIDE SEQUENCE [LARGE SCALE GENOMIC DNA]</scope>
    <source>
        <strain evidence="2">QJT</strain>
        <tissue evidence="2">Leaf</tissue>
    </source>
</reference>
<proteinExistence type="predicted"/>
<organism evidence="2 3">
    <name type="scientific">Stephania japonica</name>
    <dbReference type="NCBI Taxonomy" id="461633"/>
    <lineage>
        <taxon>Eukaryota</taxon>
        <taxon>Viridiplantae</taxon>
        <taxon>Streptophyta</taxon>
        <taxon>Embryophyta</taxon>
        <taxon>Tracheophyta</taxon>
        <taxon>Spermatophyta</taxon>
        <taxon>Magnoliopsida</taxon>
        <taxon>Ranunculales</taxon>
        <taxon>Menispermaceae</taxon>
        <taxon>Menispermoideae</taxon>
        <taxon>Cissampelideae</taxon>
        <taxon>Stephania</taxon>
    </lineage>
</organism>
<gene>
    <name evidence="2" type="ORF">Sjap_001352</name>
</gene>
<evidence type="ECO:0000313" key="3">
    <source>
        <dbReference type="Proteomes" id="UP001417504"/>
    </source>
</evidence>
<dbReference type="AlphaFoldDB" id="A0AAP0KM34"/>
<keyword evidence="3" id="KW-1185">Reference proteome</keyword>
<feature type="region of interest" description="Disordered" evidence="1">
    <location>
        <begin position="38"/>
        <end position="70"/>
    </location>
</feature>
<accession>A0AAP0KM34</accession>
<dbReference type="EMBL" id="JBBNAE010000001">
    <property type="protein sequence ID" value="KAK9153872.1"/>
    <property type="molecule type" value="Genomic_DNA"/>
</dbReference>